<feature type="non-terminal residue" evidence="1">
    <location>
        <position position="1"/>
    </location>
</feature>
<name>A0A3B1DAC8_9ZZZZ</name>
<proteinExistence type="predicted"/>
<evidence type="ECO:0000313" key="1">
    <source>
        <dbReference type="EMBL" id="VAX39806.1"/>
    </source>
</evidence>
<dbReference type="SUPFAM" id="SSF51658">
    <property type="entry name" value="Xylose isomerase-like"/>
    <property type="match status" value="1"/>
</dbReference>
<dbReference type="AlphaFoldDB" id="A0A3B1DAC8"/>
<protein>
    <recommendedName>
        <fullName evidence="2">Hydroxypyruvate isomerase</fullName>
    </recommendedName>
</protein>
<accession>A0A3B1DAC8</accession>
<evidence type="ECO:0008006" key="2">
    <source>
        <dbReference type="Google" id="ProtNLM"/>
    </source>
</evidence>
<organism evidence="1">
    <name type="scientific">hydrothermal vent metagenome</name>
    <dbReference type="NCBI Taxonomy" id="652676"/>
    <lineage>
        <taxon>unclassified sequences</taxon>
        <taxon>metagenomes</taxon>
        <taxon>ecological metagenomes</taxon>
    </lineage>
</organism>
<sequence length="49" mass="5551">EIDENQELFYPAICRAIVETGYTGFLGQEFIPSRDPVESLRQAFAICNV</sequence>
<dbReference type="EMBL" id="UOGK01000289">
    <property type="protein sequence ID" value="VAX39806.1"/>
    <property type="molecule type" value="Genomic_DNA"/>
</dbReference>
<gene>
    <name evidence="1" type="ORF">MNBD_PLANCTO03-1970</name>
</gene>
<reference evidence="1" key="1">
    <citation type="submission" date="2018-06" db="EMBL/GenBank/DDBJ databases">
        <authorList>
            <person name="Zhirakovskaya E."/>
        </authorList>
    </citation>
    <scope>NUCLEOTIDE SEQUENCE</scope>
</reference>
<dbReference type="InterPro" id="IPR036237">
    <property type="entry name" value="Xyl_isomerase-like_sf"/>
</dbReference>